<evidence type="ECO:0000313" key="3">
    <source>
        <dbReference type="Proteomes" id="UP001141336"/>
    </source>
</evidence>
<name>A0ABT4IJX7_9EURY</name>
<evidence type="ECO:0008006" key="4">
    <source>
        <dbReference type="Google" id="ProtNLM"/>
    </source>
</evidence>
<comment type="caution">
    <text evidence="2">The sequence shown here is derived from an EMBL/GenBank/DDBJ whole genome shotgun (WGS) entry which is preliminary data.</text>
</comment>
<protein>
    <recommendedName>
        <fullName evidence="4">Type IV pilin</fullName>
    </recommendedName>
</protein>
<gene>
    <name evidence="2" type="ORF">O0S09_02005</name>
</gene>
<keyword evidence="1" id="KW-1133">Transmembrane helix</keyword>
<sequence>MAAENSYHSCFSGSSRIKSPPLNISVSDSPNRTAPQSRVIILLLILCIIIGLVTLGFVVIDQIADTSSEGIDVVVQLAGNDVQVTLLPGGKVNQITGLNVYVDGHSLPNPSVVHDPLVGSSIQFAGVAKDVTGYEFVVVEATFTDGTQTIIEYARMRFS</sequence>
<accession>A0ABT4IJX7</accession>
<feature type="transmembrane region" description="Helical" evidence="1">
    <location>
        <begin position="39"/>
        <end position="60"/>
    </location>
</feature>
<evidence type="ECO:0000313" key="2">
    <source>
        <dbReference type="EMBL" id="MCZ0862029.1"/>
    </source>
</evidence>
<keyword evidence="3" id="KW-1185">Reference proteome</keyword>
<reference evidence="2" key="1">
    <citation type="submission" date="2022-12" db="EMBL/GenBank/DDBJ databases">
        <title>Isolation and characterisation of novel Methanocorpusculum spp. from native Australian herbivores indicates the genus is ancestrally host-associated.</title>
        <authorList>
            <person name="Volmer J.G."/>
            <person name="Soo R.M."/>
            <person name="Evans P.N."/>
            <person name="Hoedt E.C."/>
            <person name="Astorga Alsina A.L."/>
            <person name="Woodcroft B.J."/>
            <person name="Tyson G.W."/>
            <person name="Hugenholtz P."/>
            <person name="Morrison M."/>
        </authorList>
    </citation>
    <scope>NUCLEOTIDE SEQUENCE</scope>
    <source>
        <strain evidence="2">CW153</strain>
    </source>
</reference>
<dbReference type="Proteomes" id="UP001141336">
    <property type="component" value="Unassembled WGS sequence"/>
</dbReference>
<proteinExistence type="predicted"/>
<dbReference type="EMBL" id="JAPTGC010000002">
    <property type="protein sequence ID" value="MCZ0862029.1"/>
    <property type="molecule type" value="Genomic_DNA"/>
</dbReference>
<organism evidence="2 3">
    <name type="scientific">Methanocorpusculum vombati</name>
    <dbReference type="NCBI Taxonomy" id="3002864"/>
    <lineage>
        <taxon>Archaea</taxon>
        <taxon>Methanobacteriati</taxon>
        <taxon>Methanobacteriota</taxon>
        <taxon>Stenosarchaea group</taxon>
        <taxon>Methanomicrobia</taxon>
        <taxon>Methanomicrobiales</taxon>
        <taxon>Methanocorpusculaceae</taxon>
        <taxon>Methanocorpusculum</taxon>
    </lineage>
</organism>
<evidence type="ECO:0000256" key="1">
    <source>
        <dbReference type="SAM" id="Phobius"/>
    </source>
</evidence>
<dbReference type="RefSeq" id="WP_268922240.1">
    <property type="nucleotide sequence ID" value="NZ_JAPTGC010000002.1"/>
</dbReference>
<keyword evidence="1" id="KW-0472">Membrane</keyword>
<keyword evidence="1" id="KW-0812">Transmembrane</keyword>